<dbReference type="InterPro" id="IPR020476">
    <property type="entry name" value="Nudix_hydrolase"/>
</dbReference>
<keyword evidence="9" id="KW-1185">Reference proteome</keyword>
<evidence type="ECO:0000259" key="7">
    <source>
        <dbReference type="PROSITE" id="PS51462"/>
    </source>
</evidence>
<dbReference type="EMBL" id="JAVHUY010000030">
    <property type="protein sequence ID" value="MDQ7908364.1"/>
    <property type="molecule type" value="Genomic_DNA"/>
</dbReference>
<dbReference type="GO" id="GO:0016787">
    <property type="term" value="F:hydrolase activity"/>
    <property type="evidence" value="ECO:0007669"/>
    <property type="project" value="UniProtKB-KW"/>
</dbReference>
<feature type="compositionally biased region" description="Polar residues" evidence="6">
    <location>
        <begin position="97"/>
        <end position="107"/>
    </location>
</feature>
<organism evidence="8 9">
    <name type="scientific">Phytohabitans maris</name>
    <dbReference type="NCBI Taxonomy" id="3071409"/>
    <lineage>
        <taxon>Bacteria</taxon>
        <taxon>Bacillati</taxon>
        <taxon>Actinomycetota</taxon>
        <taxon>Actinomycetes</taxon>
        <taxon>Micromonosporales</taxon>
        <taxon>Micromonosporaceae</taxon>
    </lineage>
</organism>
<evidence type="ECO:0000256" key="4">
    <source>
        <dbReference type="ARBA" id="ARBA00022842"/>
    </source>
</evidence>
<dbReference type="InterPro" id="IPR015797">
    <property type="entry name" value="NUDIX_hydrolase-like_dom_sf"/>
</dbReference>
<dbReference type="EC" id="3.6.-.-" evidence="8"/>
<name>A0ABU0ZPT0_9ACTN</name>
<accession>A0ABU0ZPT0</accession>
<dbReference type="SUPFAM" id="SSF55811">
    <property type="entry name" value="Nudix"/>
    <property type="match status" value="1"/>
</dbReference>
<feature type="region of interest" description="Disordered" evidence="6">
    <location>
        <begin position="88"/>
        <end position="197"/>
    </location>
</feature>
<evidence type="ECO:0000313" key="8">
    <source>
        <dbReference type="EMBL" id="MDQ7908364.1"/>
    </source>
</evidence>
<dbReference type="InterPro" id="IPR000086">
    <property type="entry name" value="NUDIX_hydrolase_dom"/>
</dbReference>
<keyword evidence="4" id="KW-0460">Magnesium</keyword>
<evidence type="ECO:0000256" key="1">
    <source>
        <dbReference type="ARBA" id="ARBA00001946"/>
    </source>
</evidence>
<evidence type="ECO:0000256" key="2">
    <source>
        <dbReference type="ARBA" id="ARBA00005582"/>
    </source>
</evidence>
<comment type="caution">
    <text evidence="8">The sequence shown here is derived from an EMBL/GenBank/DDBJ whole genome shotgun (WGS) entry which is preliminary data.</text>
</comment>
<dbReference type="PANTHER" id="PTHR43046:SF12">
    <property type="entry name" value="GDP-MANNOSE MANNOSYL HYDROLASE"/>
    <property type="match status" value="1"/>
</dbReference>
<evidence type="ECO:0000256" key="6">
    <source>
        <dbReference type="SAM" id="MobiDB-lite"/>
    </source>
</evidence>
<feature type="domain" description="Nudix hydrolase" evidence="7">
    <location>
        <begin position="2"/>
        <end position="152"/>
    </location>
</feature>
<evidence type="ECO:0000256" key="5">
    <source>
        <dbReference type="RuleBase" id="RU003476"/>
    </source>
</evidence>
<gene>
    <name evidence="8" type="ORF">RB614_27935</name>
</gene>
<reference evidence="8 9" key="1">
    <citation type="submission" date="2023-08" db="EMBL/GenBank/DDBJ databases">
        <title>Phytohabitans sansha sp. nov., isolated from marine sediment.</title>
        <authorList>
            <person name="Zhao Y."/>
            <person name="Yi K."/>
        </authorList>
    </citation>
    <scope>NUCLEOTIDE SEQUENCE [LARGE SCALE GENOMIC DNA]</scope>
    <source>
        <strain evidence="8 9">ZYX-F-186</strain>
    </source>
</reference>
<proteinExistence type="inferred from homology"/>
<feature type="compositionally biased region" description="Low complexity" evidence="6">
    <location>
        <begin position="108"/>
        <end position="136"/>
    </location>
</feature>
<dbReference type="InterPro" id="IPR020084">
    <property type="entry name" value="NUDIX_hydrolase_CS"/>
</dbReference>
<evidence type="ECO:0000256" key="3">
    <source>
        <dbReference type="ARBA" id="ARBA00022801"/>
    </source>
</evidence>
<dbReference type="PROSITE" id="PS00893">
    <property type="entry name" value="NUDIX_BOX"/>
    <property type="match status" value="1"/>
</dbReference>
<evidence type="ECO:0000313" key="9">
    <source>
        <dbReference type="Proteomes" id="UP001230908"/>
    </source>
</evidence>
<dbReference type="PROSITE" id="PS51462">
    <property type="entry name" value="NUDIX"/>
    <property type="match status" value="1"/>
</dbReference>
<dbReference type="Proteomes" id="UP001230908">
    <property type="component" value="Unassembled WGS sequence"/>
</dbReference>
<comment type="similarity">
    <text evidence="2 5">Belongs to the Nudix hydrolase family.</text>
</comment>
<dbReference type="Gene3D" id="3.90.79.10">
    <property type="entry name" value="Nucleoside Triphosphate Pyrophosphohydrolase"/>
    <property type="match status" value="1"/>
</dbReference>
<protein>
    <submittedName>
        <fullName evidence="8">NUDIX hydrolase</fullName>
        <ecNumber evidence="8">3.6.-.-</ecNumber>
    </submittedName>
</protein>
<dbReference type="CDD" id="cd18876">
    <property type="entry name" value="NUDIX_Hydrolase"/>
    <property type="match status" value="1"/>
</dbReference>
<sequence>MATPRVAAGALFSDQQGRALLVRPTYKEYWDLPGGYVEPGESPRAACLREITEETGLMVPVAGLLVVDWAPAEYEGDKLLFIFEPANSARTPKRRSPSQTANCPNGDSSRATTSTSTRSPGSAGASAQPSTPGAAGKRSTPNTAPSRPSRRQLRGTSRSSHVTIHCGSNRAATSSPEPDGVGARASPPVCTSTGTAPASRRTFRFPTQAGCPHNRMLTVGTVMSGSPVAAPHRSWPMRKCRRCLLPPC</sequence>
<dbReference type="Pfam" id="PF00293">
    <property type="entry name" value="NUDIX"/>
    <property type="match status" value="1"/>
</dbReference>
<comment type="cofactor">
    <cofactor evidence="1">
        <name>Mg(2+)</name>
        <dbReference type="ChEBI" id="CHEBI:18420"/>
    </cofactor>
</comment>
<dbReference type="PRINTS" id="PR00502">
    <property type="entry name" value="NUDIXFAMILY"/>
</dbReference>
<dbReference type="RefSeq" id="WP_308715633.1">
    <property type="nucleotide sequence ID" value="NZ_JAVHUY010000030.1"/>
</dbReference>
<dbReference type="PANTHER" id="PTHR43046">
    <property type="entry name" value="GDP-MANNOSE MANNOSYL HYDROLASE"/>
    <property type="match status" value="1"/>
</dbReference>
<keyword evidence="3 5" id="KW-0378">Hydrolase</keyword>